<proteinExistence type="predicted"/>
<comment type="caution">
    <text evidence="4">The sequence shown here is derived from an EMBL/GenBank/DDBJ whole genome shotgun (WGS) entry which is preliminary data.</text>
</comment>
<gene>
    <name evidence="4" type="ORF">IU514_11715</name>
</gene>
<evidence type="ECO:0008006" key="6">
    <source>
        <dbReference type="Google" id="ProtNLM"/>
    </source>
</evidence>
<keyword evidence="5" id="KW-1185">Reference proteome</keyword>
<evidence type="ECO:0000313" key="5">
    <source>
        <dbReference type="Proteomes" id="UP001429984"/>
    </source>
</evidence>
<dbReference type="Proteomes" id="UP001429984">
    <property type="component" value="Unassembled WGS sequence"/>
</dbReference>
<feature type="transmembrane region" description="Helical" evidence="1">
    <location>
        <begin position="21"/>
        <end position="42"/>
    </location>
</feature>
<sequence length="175" mass="18925">MTARPMLPIPARRVPAHRARGSVLMISLMILIVLTLLVLAAMRGSTLMERLVGNSRQLDQAFQTTEAALRHGEGLVDGTLPNVLTANGWYHYAAKPAPDFSTPTAWDAGGNGKISYSIDGANAQIAIEELPPVPDPGGGLNPTEQPQETTVYRISARGYGQRGDTFVILQTTYRR</sequence>
<reference evidence="4 5" key="1">
    <citation type="submission" date="2020-11" db="EMBL/GenBank/DDBJ databases">
        <title>Draft Genome Sequence and Secondary Metabolite Biosynthetic Potential of the Lysobacter niastensis Type strain DSM 18481.</title>
        <authorList>
            <person name="Turrini P."/>
            <person name="Artuso I."/>
            <person name="Tescari M."/>
            <person name="Lugli G.A."/>
            <person name="Frangipani E."/>
            <person name="Ventura M."/>
            <person name="Visca P."/>
        </authorList>
    </citation>
    <scope>NUCLEOTIDE SEQUENCE [LARGE SCALE GENOMIC DNA]</scope>
    <source>
        <strain evidence="4 5">DSM 18481</strain>
    </source>
</reference>
<keyword evidence="1" id="KW-0472">Membrane</keyword>
<dbReference type="EMBL" id="JADLZT010000006">
    <property type="protein sequence ID" value="MBF6024697.1"/>
    <property type="molecule type" value="Genomic_DNA"/>
</dbReference>
<feature type="domain" description="Type 4 fimbrial biogenesis protein PilX N-terminal" evidence="3">
    <location>
        <begin position="20"/>
        <end position="70"/>
    </location>
</feature>
<dbReference type="InterPro" id="IPR025205">
    <property type="entry name" value="PilX/PilW_C"/>
</dbReference>
<organism evidence="4 5">
    <name type="scientific">Lysobacter niastensis</name>
    <dbReference type="NCBI Taxonomy" id="380629"/>
    <lineage>
        <taxon>Bacteria</taxon>
        <taxon>Pseudomonadati</taxon>
        <taxon>Pseudomonadota</taxon>
        <taxon>Gammaproteobacteria</taxon>
        <taxon>Lysobacterales</taxon>
        <taxon>Lysobacteraceae</taxon>
        <taxon>Lysobacter</taxon>
    </lineage>
</organism>
<keyword evidence="1" id="KW-1133">Transmembrane helix</keyword>
<accession>A0ABS0BA46</accession>
<evidence type="ECO:0000313" key="4">
    <source>
        <dbReference type="EMBL" id="MBF6024697.1"/>
    </source>
</evidence>
<feature type="domain" description="PilX/PilW C-terminal" evidence="2">
    <location>
        <begin position="101"/>
        <end position="175"/>
    </location>
</feature>
<dbReference type="InterPro" id="IPR025746">
    <property type="entry name" value="PilX_N_dom"/>
</dbReference>
<dbReference type="Pfam" id="PF13681">
    <property type="entry name" value="PilX"/>
    <property type="match status" value="1"/>
</dbReference>
<dbReference type="Pfam" id="PF14341">
    <property type="entry name" value="PilX_N"/>
    <property type="match status" value="1"/>
</dbReference>
<name>A0ABS0BA46_9GAMM</name>
<evidence type="ECO:0000259" key="2">
    <source>
        <dbReference type="Pfam" id="PF13681"/>
    </source>
</evidence>
<evidence type="ECO:0000256" key="1">
    <source>
        <dbReference type="SAM" id="Phobius"/>
    </source>
</evidence>
<protein>
    <recommendedName>
        <fullName evidence="6">Type 4 fimbrial biogenesis protein PilX N-terminal domain-containing protein</fullName>
    </recommendedName>
</protein>
<evidence type="ECO:0000259" key="3">
    <source>
        <dbReference type="Pfam" id="PF14341"/>
    </source>
</evidence>
<keyword evidence="1" id="KW-0812">Transmembrane</keyword>